<dbReference type="InterPro" id="IPR017900">
    <property type="entry name" value="4Fe4S_Fe_S_CS"/>
</dbReference>
<keyword evidence="1" id="KW-0813">Transport</keyword>
<evidence type="ECO:0000313" key="8">
    <source>
        <dbReference type="EMBL" id="MBO8433507.1"/>
    </source>
</evidence>
<keyword evidence="3" id="KW-0479">Metal-binding</keyword>
<feature type="domain" description="4Fe-4S ferredoxin-type" evidence="7">
    <location>
        <begin position="185"/>
        <end position="214"/>
    </location>
</feature>
<dbReference type="Pfam" id="PF00037">
    <property type="entry name" value="Fer4"/>
    <property type="match status" value="1"/>
</dbReference>
<dbReference type="Gene3D" id="3.40.950.10">
    <property type="entry name" value="Fe-only Hydrogenase (Larger Subunit), Chain L, domain 3"/>
    <property type="match status" value="1"/>
</dbReference>
<dbReference type="InterPro" id="IPR017896">
    <property type="entry name" value="4Fe4S_Fe-S-bd"/>
</dbReference>
<dbReference type="GO" id="GO:0046872">
    <property type="term" value="F:metal ion binding"/>
    <property type="evidence" value="ECO:0007669"/>
    <property type="project" value="UniProtKB-KW"/>
</dbReference>
<reference evidence="8" key="1">
    <citation type="submission" date="2020-10" db="EMBL/GenBank/DDBJ databases">
        <authorList>
            <person name="Gilroy R."/>
        </authorList>
    </citation>
    <scope>NUCLEOTIDE SEQUENCE</scope>
    <source>
        <strain evidence="8">2889</strain>
    </source>
</reference>
<evidence type="ECO:0000256" key="6">
    <source>
        <dbReference type="ARBA" id="ARBA00023014"/>
    </source>
</evidence>
<dbReference type="NCBIfam" id="TIGR04105">
    <property type="entry name" value="FeFe_hydrog_B1"/>
    <property type="match status" value="1"/>
</dbReference>
<dbReference type="SUPFAM" id="SSF54862">
    <property type="entry name" value="4Fe-4S ferredoxins"/>
    <property type="match status" value="1"/>
</dbReference>
<sequence length="489" mass="54633">MAYNEAMLIRRDLLTRVCKLIHSGTLRSEIDRVPLIMRPRYSKDVTRCCIYKDRAVIKYRLMAILGYDVRDERDELTPISEYARMAEERTEQTTTILTVVDLACSSCVQANYVVTNMCHGCVGHPCTFACHKNAISIHHQAHIDPSKCVSCGLCMKACPFNAIIYQAVPCEQSCPVNAISKDEHGIEHINDEKCIYCGRCREACPYGAIMEKTYLTQIYQALRSDKKVIALVAPSILGQFPAAPGKLFKAIKELGFDEVVEVAEGANMTAKHEAFEFEKRVVEEGQKFMTTSCCHAYTELVHKHLQYLEPYVSHTPTPVVYTAGYAKKRNPGCVTVFFAPCLAKRHESMVAKNIDLVLSYEELSAMFIAAGIDVLKCEEEPLAEMDNAGRAFPYTKGVTDAVKHYAKNPDAIRPYYIDGIDKAVIKSLRTVEQTCGGPDQPNLIEFMMCQGGCVNGCASIANPRTATRQIQTFIKEDDQRKANQNAAQN</sequence>
<comment type="caution">
    <text evidence="8">The sequence shown here is derived from an EMBL/GenBank/DDBJ whole genome shotgun (WGS) entry which is preliminary data.</text>
</comment>
<protein>
    <submittedName>
        <fullName evidence="8">4Fe-4S binding protein</fullName>
    </submittedName>
</protein>
<dbReference type="InterPro" id="IPR004108">
    <property type="entry name" value="Fe_hydrogenase_lsu_C"/>
</dbReference>
<keyword evidence="4" id="KW-0249">Electron transport</keyword>
<dbReference type="Pfam" id="PF02906">
    <property type="entry name" value="Fe_hyd_lg_C"/>
    <property type="match status" value="1"/>
</dbReference>
<name>A0A9D9H360_9BACT</name>
<keyword evidence="2" id="KW-0004">4Fe-4S</keyword>
<evidence type="ECO:0000259" key="7">
    <source>
        <dbReference type="PROSITE" id="PS51379"/>
    </source>
</evidence>
<evidence type="ECO:0000256" key="4">
    <source>
        <dbReference type="ARBA" id="ARBA00022982"/>
    </source>
</evidence>
<dbReference type="PANTHER" id="PTHR42859:SF10">
    <property type="entry name" value="DIMETHYLSULFOXIDE REDUCTASE CHAIN B"/>
    <property type="match status" value="1"/>
</dbReference>
<organism evidence="8 9">
    <name type="scientific">Candidatus Pullibacteroides excrementavium</name>
    <dbReference type="NCBI Taxonomy" id="2840905"/>
    <lineage>
        <taxon>Bacteria</taxon>
        <taxon>Pseudomonadati</taxon>
        <taxon>Bacteroidota</taxon>
        <taxon>Bacteroidia</taxon>
        <taxon>Bacteroidales</taxon>
        <taxon>Candidatus Pullibacteroides</taxon>
    </lineage>
</organism>
<dbReference type="PANTHER" id="PTHR42859">
    <property type="entry name" value="OXIDOREDUCTASE"/>
    <property type="match status" value="1"/>
</dbReference>
<proteinExistence type="predicted"/>
<evidence type="ECO:0000256" key="5">
    <source>
        <dbReference type="ARBA" id="ARBA00023004"/>
    </source>
</evidence>
<dbReference type="InterPro" id="IPR009016">
    <property type="entry name" value="Fe_hydrogenase"/>
</dbReference>
<dbReference type="Pfam" id="PF25160">
    <property type="entry name" value="LdpA_Fe-S-bd"/>
    <property type="match status" value="1"/>
</dbReference>
<dbReference type="SUPFAM" id="SSF53920">
    <property type="entry name" value="Fe-only hydrogenase"/>
    <property type="match status" value="1"/>
</dbReference>
<dbReference type="Proteomes" id="UP000823612">
    <property type="component" value="Unassembled WGS sequence"/>
</dbReference>
<gene>
    <name evidence="8" type="ORF">IAB08_09500</name>
</gene>
<dbReference type="Gene3D" id="3.30.70.20">
    <property type="match status" value="2"/>
</dbReference>
<keyword evidence="6" id="KW-0411">Iron-sulfur</keyword>
<accession>A0A9D9H360</accession>
<dbReference type="AlphaFoldDB" id="A0A9D9H360"/>
<dbReference type="InterPro" id="IPR057431">
    <property type="entry name" value="LdpA_Fe-S-bd"/>
</dbReference>
<dbReference type="PROSITE" id="PS51379">
    <property type="entry name" value="4FE4S_FER_2"/>
    <property type="match status" value="2"/>
</dbReference>
<evidence type="ECO:0000256" key="2">
    <source>
        <dbReference type="ARBA" id="ARBA00022485"/>
    </source>
</evidence>
<evidence type="ECO:0000256" key="1">
    <source>
        <dbReference type="ARBA" id="ARBA00022448"/>
    </source>
</evidence>
<evidence type="ECO:0000256" key="3">
    <source>
        <dbReference type="ARBA" id="ARBA00022723"/>
    </source>
</evidence>
<dbReference type="InterPro" id="IPR050294">
    <property type="entry name" value="RnfB_subfamily"/>
</dbReference>
<evidence type="ECO:0000313" key="9">
    <source>
        <dbReference type="Proteomes" id="UP000823612"/>
    </source>
</evidence>
<dbReference type="PROSITE" id="PS00198">
    <property type="entry name" value="4FE4S_FER_1"/>
    <property type="match status" value="2"/>
</dbReference>
<reference evidence="8" key="2">
    <citation type="journal article" date="2021" name="PeerJ">
        <title>Extensive microbial diversity within the chicken gut microbiome revealed by metagenomics and culture.</title>
        <authorList>
            <person name="Gilroy R."/>
            <person name="Ravi A."/>
            <person name="Getino M."/>
            <person name="Pursley I."/>
            <person name="Horton D.L."/>
            <person name="Alikhan N.F."/>
            <person name="Baker D."/>
            <person name="Gharbi K."/>
            <person name="Hall N."/>
            <person name="Watson M."/>
            <person name="Adriaenssens E.M."/>
            <person name="Foster-Nyarko E."/>
            <person name="Jarju S."/>
            <person name="Secka A."/>
            <person name="Antonio M."/>
            <person name="Oren A."/>
            <person name="Chaudhuri R.R."/>
            <person name="La Ragione R."/>
            <person name="Hildebrand F."/>
            <person name="Pallen M.J."/>
        </authorList>
    </citation>
    <scope>NUCLEOTIDE SEQUENCE</scope>
    <source>
        <strain evidence="8">2889</strain>
    </source>
</reference>
<dbReference type="EMBL" id="JADIMZ010000144">
    <property type="protein sequence ID" value="MBO8433507.1"/>
    <property type="molecule type" value="Genomic_DNA"/>
</dbReference>
<keyword evidence="5" id="KW-0408">Iron</keyword>
<dbReference type="GO" id="GO:0051539">
    <property type="term" value="F:4 iron, 4 sulfur cluster binding"/>
    <property type="evidence" value="ECO:0007669"/>
    <property type="project" value="UniProtKB-KW"/>
</dbReference>
<feature type="domain" description="4Fe-4S ferredoxin-type" evidence="7">
    <location>
        <begin position="139"/>
        <end position="168"/>
    </location>
</feature>
<dbReference type="InterPro" id="IPR027631">
    <property type="entry name" value="Mono_FeFe_hydrog"/>
</dbReference>